<dbReference type="InterPro" id="IPR053967">
    <property type="entry name" value="LlgE_F_G-like_D1"/>
</dbReference>
<dbReference type="InterPro" id="IPR012834">
    <property type="entry name" value="FlgG_G_neg"/>
</dbReference>
<dbReference type="PANTHER" id="PTHR30435">
    <property type="entry name" value="FLAGELLAR PROTEIN"/>
    <property type="match status" value="1"/>
</dbReference>
<dbReference type="GO" id="GO:0071978">
    <property type="term" value="P:bacterial-type flagellum-dependent swarming motility"/>
    <property type="evidence" value="ECO:0007669"/>
    <property type="project" value="TreeGrafter"/>
</dbReference>
<evidence type="ECO:0000256" key="3">
    <source>
        <dbReference type="ARBA" id="ARBA00025933"/>
    </source>
</evidence>
<dbReference type="InterPro" id="IPR020013">
    <property type="entry name" value="Flagellar_FlgE/F/G"/>
</dbReference>
<comment type="subcellular location">
    <subcellularLocation>
        <location evidence="5">Bacterial flagellum basal body</location>
    </subcellularLocation>
</comment>
<keyword evidence="9" id="KW-0966">Cell projection</keyword>
<dbReference type="InterPro" id="IPR012836">
    <property type="entry name" value="FlgF"/>
</dbReference>
<keyword evidence="9" id="KW-0282">Flagellum</keyword>
<keyword evidence="5" id="KW-0975">Bacterial flagellum</keyword>
<accession>A0A140L6V0</accession>
<dbReference type="Pfam" id="PF22692">
    <property type="entry name" value="LlgE_F_G_D1"/>
    <property type="match status" value="1"/>
</dbReference>
<dbReference type="OrthoDB" id="9804559at2"/>
<sequence>MRALWTAASGMKAQQLNVDTIANNLANVNTTGYKKQRVEFKDLLYETLNRTNLDQGQGKPVNLEVGHGVMPMATTRSFIKGNFEQTNNSLDFAIDGDGFFIVRDENDNLFYTRDGSFKLSIEDDEARLVTSEGYYVQADGGDIELGGDIAEINVSEAGIITVKRKGEEELEEIGQITLVRFANPAGLESIGKNLYKATTASGEAIEAFEGEAGSIMQGFLETSNVQVVEEMIKLITAQRAYEINSKSIQTADQMLEQANNLRR</sequence>
<evidence type="ECO:0000313" key="10">
    <source>
        <dbReference type="Proteomes" id="UP000070456"/>
    </source>
</evidence>
<feature type="domain" description="Flagellar basal body rod protein N-terminal" evidence="6">
    <location>
        <begin position="6"/>
        <end position="34"/>
    </location>
</feature>
<evidence type="ECO:0000259" key="8">
    <source>
        <dbReference type="Pfam" id="PF22692"/>
    </source>
</evidence>
<evidence type="ECO:0000313" key="9">
    <source>
        <dbReference type="EMBL" id="KXG76275.1"/>
    </source>
</evidence>
<dbReference type="SUPFAM" id="SSF117143">
    <property type="entry name" value="Flagellar hook protein flgE"/>
    <property type="match status" value="1"/>
</dbReference>
<dbReference type="PROSITE" id="PS00588">
    <property type="entry name" value="FLAGELLA_BB_ROD"/>
    <property type="match status" value="1"/>
</dbReference>
<name>A0A140L6V0_9FIRM</name>
<dbReference type="InterPro" id="IPR001444">
    <property type="entry name" value="Flag_bb_rod_N"/>
</dbReference>
<comment type="subunit">
    <text evidence="3">The basal body constitutes a major portion of the flagellar organelle and consists of four rings (L,P,S, and M) mounted on a central rod. The rod consists of about 26 subunits of FlgG in the distal portion, and FlgB, FlgC and FlgF are thought to build up the proximal portion of the rod with about 6 subunits each.</text>
</comment>
<dbReference type="STRING" id="520762.AN619_12320"/>
<evidence type="ECO:0000256" key="1">
    <source>
        <dbReference type="ARBA" id="ARBA00009677"/>
    </source>
</evidence>
<evidence type="ECO:0000256" key="2">
    <source>
        <dbReference type="ARBA" id="ARBA00017948"/>
    </source>
</evidence>
<dbReference type="Pfam" id="PF06429">
    <property type="entry name" value="Flg_bbr_C"/>
    <property type="match status" value="1"/>
</dbReference>
<keyword evidence="9" id="KW-0969">Cilium</keyword>
<organism evidence="9 10">
    <name type="scientific">Thermotalea metallivorans</name>
    <dbReference type="NCBI Taxonomy" id="520762"/>
    <lineage>
        <taxon>Bacteria</taxon>
        <taxon>Bacillati</taxon>
        <taxon>Bacillota</taxon>
        <taxon>Clostridia</taxon>
        <taxon>Peptostreptococcales</taxon>
        <taxon>Thermotaleaceae</taxon>
        <taxon>Thermotalea</taxon>
    </lineage>
</organism>
<proteinExistence type="inferred from homology"/>
<dbReference type="NCBIfam" id="TIGR02490">
    <property type="entry name" value="flgF"/>
    <property type="match status" value="1"/>
</dbReference>
<dbReference type="PANTHER" id="PTHR30435:SF19">
    <property type="entry name" value="FLAGELLAR BASAL-BODY ROD PROTEIN FLGG"/>
    <property type="match status" value="1"/>
</dbReference>
<dbReference type="EMBL" id="LOEE01000028">
    <property type="protein sequence ID" value="KXG76275.1"/>
    <property type="molecule type" value="Genomic_DNA"/>
</dbReference>
<dbReference type="AlphaFoldDB" id="A0A140L6V0"/>
<feature type="domain" description="Flagellar hook protein FlgE/F/G-like D1" evidence="8">
    <location>
        <begin position="93"/>
        <end position="162"/>
    </location>
</feature>
<evidence type="ECO:0000259" key="7">
    <source>
        <dbReference type="Pfam" id="PF06429"/>
    </source>
</evidence>
<dbReference type="NCBIfam" id="TIGR02488">
    <property type="entry name" value="flgG_G_neg"/>
    <property type="match status" value="1"/>
</dbReference>
<keyword evidence="10" id="KW-1185">Reference proteome</keyword>
<dbReference type="GO" id="GO:0009426">
    <property type="term" value="C:bacterial-type flagellum basal body, distal rod"/>
    <property type="evidence" value="ECO:0007669"/>
    <property type="project" value="UniProtKB-UniRule"/>
</dbReference>
<comment type="similarity">
    <text evidence="1 5">Belongs to the flagella basal body rod proteins family.</text>
</comment>
<feature type="domain" description="Flagellar basal-body/hook protein C-terminal" evidence="7">
    <location>
        <begin position="216"/>
        <end position="261"/>
    </location>
</feature>
<dbReference type="InterPro" id="IPR037925">
    <property type="entry name" value="FlgE/F/G-like"/>
</dbReference>
<dbReference type="InterPro" id="IPR019776">
    <property type="entry name" value="Flagellar_basal_body_rod_CS"/>
</dbReference>
<dbReference type="Pfam" id="PF00460">
    <property type="entry name" value="Flg_bb_rod"/>
    <property type="match status" value="1"/>
</dbReference>
<dbReference type="NCBIfam" id="TIGR03506">
    <property type="entry name" value="FlgEFG_subfam"/>
    <property type="match status" value="2"/>
</dbReference>
<evidence type="ECO:0000256" key="4">
    <source>
        <dbReference type="NCBIfam" id="TIGR02488"/>
    </source>
</evidence>
<reference evidence="9 10" key="1">
    <citation type="submission" date="2015-12" db="EMBL/GenBank/DDBJ databases">
        <title>Draft genome sequence of the thermoanaerobe Thermotalea metallivorans, an isolate from the runoff channel of the Great Artesian Basin, Australia.</title>
        <authorList>
            <person name="Patel B.K."/>
        </authorList>
    </citation>
    <scope>NUCLEOTIDE SEQUENCE [LARGE SCALE GENOMIC DNA]</scope>
    <source>
        <strain evidence="9 10">B2-1</strain>
    </source>
</reference>
<comment type="caution">
    <text evidence="9">The sequence shown here is derived from an EMBL/GenBank/DDBJ whole genome shotgun (WGS) entry which is preliminary data.</text>
</comment>
<dbReference type="PATRIC" id="fig|520762.4.peg.1375"/>
<evidence type="ECO:0000256" key="5">
    <source>
        <dbReference type="RuleBase" id="RU362116"/>
    </source>
</evidence>
<gene>
    <name evidence="9" type="primary">flgG_2</name>
    <name evidence="9" type="ORF">AN619_12320</name>
</gene>
<protein>
    <recommendedName>
        <fullName evidence="2 4">Flagellar basal-body rod protein FlgG</fullName>
    </recommendedName>
</protein>
<evidence type="ECO:0000259" key="6">
    <source>
        <dbReference type="Pfam" id="PF00460"/>
    </source>
</evidence>
<dbReference type="RefSeq" id="WP_068555799.1">
    <property type="nucleotide sequence ID" value="NZ_LOEE01000028.1"/>
</dbReference>
<dbReference type="Proteomes" id="UP000070456">
    <property type="component" value="Unassembled WGS sequence"/>
</dbReference>
<dbReference type="InterPro" id="IPR010930">
    <property type="entry name" value="Flg_bb/hook_C_dom"/>
</dbReference>